<proteinExistence type="predicted"/>
<protein>
    <submittedName>
        <fullName evidence="2">DUF1501 domain-containing protein</fullName>
    </submittedName>
</protein>
<reference evidence="2" key="1">
    <citation type="submission" date="2022-07" db="EMBL/GenBank/DDBJ databases">
        <title>Parvularcula maris sp. nov., an algicidal bacterium isolated from seawater.</title>
        <authorList>
            <person name="Li F."/>
        </authorList>
    </citation>
    <scope>NUCLEOTIDE SEQUENCE</scope>
    <source>
        <strain evidence="2">BGMRC 0090</strain>
    </source>
</reference>
<dbReference type="PANTHER" id="PTHR43737">
    <property type="entry name" value="BLL7424 PROTEIN"/>
    <property type="match status" value="1"/>
</dbReference>
<feature type="signal peptide" evidence="1">
    <location>
        <begin position="1"/>
        <end position="29"/>
    </location>
</feature>
<gene>
    <name evidence="2" type="ORF">NOG11_05560</name>
</gene>
<dbReference type="InterPro" id="IPR010869">
    <property type="entry name" value="DUF1501"/>
</dbReference>
<keyword evidence="3" id="KW-1185">Reference proteome</keyword>
<accession>A0A9X2LA65</accession>
<evidence type="ECO:0000256" key="1">
    <source>
        <dbReference type="SAM" id="SignalP"/>
    </source>
</evidence>
<comment type="caution">
    <text evidence="2">The sequence shown here is derived from an EMBL/GenBank/DDBJ whole genome shotgun (WGS) entry which is preliminary data.</text>
</comment>
<evidence type="ECO:0000313" key="2">
    <source>
        <dbReference type="EMBL" id="MCQ8184852.1"/>
    </source>
</evidence>
<dbReference type="PANTHER" id="PTHR43737:SF1">
    <property type="entry name" value="DUF1501 DOMAIN-CONTAINING PROTEIN"/>
    <property type="match status" value="1"/>
</dbReference>
<feature type="chain" id="PRO_5040997037" evidence="1">
    <location>
        <begin position="30"/>
        <end position="455"/>
    </location>
</feature>
<dbReference type="RefSeq" id="WP_256618702.1">
    <property type="nucleotide sequence ID" value="NZ_JANIBC010000002.1"/>
</dbReference>
<name>A0A9X2LA65_9PROT</name>
<dbReference type="EMBL" id="JANIBC010000002">
    <property type="protein sequence ID" value="MCQ8184852.1"/>
    <property type="molecule type" value="Genomic_DNA"/>
</dbReference>
<dbReference type="AlphaFoldDB" id="A0A9X2LA65"/>
<dbReference type="Proteomes" id="UP001142610">
    <property type="component" value="Unassembled WGS sequence"/>
</dbReference>
<dbReference type="Pfam" id="PF07394">
    <property type="entry name" value="DUF1501"/>
    <property type="match status" value="1"/>
</dbReference>
<keyword evidence="1" id="KW-0732">Signal</keyword>
<dbReference type="PROSITE" id="PS51318">
    <property type="entry name" value="TAT"/>
    <property type="match status" value="1"/>
</dbReference>
<dbReference type="InterPro" id="IPR006311">
    <property type="entry name" value="TAT_signal"/>
</dbReference>
<evidence type="ECO:0000313" key="3">
    <source>
        <dbReference type="Proteomes" id="UP001142610"/>
    </source>
</evidence>
<sequence length="455" mass="48518">MTDFSRRSFLKTSALGLTASAFMPLPVLAQGGGGYKALVCIFLYGGADTHDVLIGQDEGSYQAWAAARESIVGRYGEGELPTSRERSALLALPGTAGQPTVGLPPEMSAVKELFDQGQLAFAANVGPLAEVTDRAGVKNKTALLPNKLRSHNDQQSVWQTFGTEGARIGWGGRLLDRSGTNSAYAAISTRGNAVFLSGDDVRPTQIPSNGNIKQAWGTGEKHFGSEELASIMRAHYARTADGSQSPFMRDIARSRAKAVATTAELARLMEGATLGDTVRIEGNGLSQQLGTIADLIQLRGDLGTDRQVFFAGMGGWDTHREQHLKMPVLLNQLSEAMASFQRGLDAAGLSQMVTTFTASDFGRTLINNSAGTDHGWGSHHMVMGGGVSGGQIAGTVPSFEEEHDHDFRRGALIPTMATEQYGAELGRWFGLSEGDLDLVFANRGRFDRTPLGLLA</sequence>
<organism evidence="2 3">
    <name type="scientific">Parvularcula maris</name>
    <dbReference type="NCBI Taxonomy" id="2965077"/>
    <lineage>
        <taxon>Bacteria</taxon>
        <taxon>Pseudomonadati</taxon>
        <taxon>Pseudomonadota</taxon>
        <taxon>Alphaproteobacteria</taxon>
        <taxon>Parvularculales</taxon>
        <taxon>Parvularculaceae</taxon>
        <taxon>Parvularcula</taxon>
    </lineage>
</organism>